<sequence length="527" mass="56172">MANRWLLAGRSTSRGGSHPLGLTLLLLLPPPLVTVQSQALRLTAAVEILNSAMASFGMNWNQKSPVFWDWENPAPFGPNTMENPKSIPHPEPRGVVVAAANHGSTNSSGGTFTSSSELANGSSKSSLSASFDSSSKLGNSLEFRFASVKGHGKNMCKDGEAGRVEDSGTSPAVAVSHGEPVIGLKLGKRTYFENVCGGQNVKSSSAASGVTCPSTVVKKVKVSQQSTQSSYCQVEGCKVDLSSAREYHRKHKVCEAHSKAPKVIVSGLERRFCQQCSRFHGLAEFDQKKKSCRRRLSDHNARRRKPQQEAISFGSSRLATMFYDARQQTDIYFGQSPFGQVRSNAISSCDNLGGFKFTEAKLPWMKPMKTIGLEDLNFSTLQMPGNVVSHTVHHHDFDGLIPFKGNTTKVLNQGVDPACAVVSSNSNGAPDLRRALSLLSSDSWGPADVQAGSQVHPGGVMPPLAVAAATVTAPTNPVSVMHALHPSTGGGGFWQDGDDPPPLDHASQAQAFMHPGNGSSSGYGHLH</sequence>
<proteinExistence type="predicted"/>
<organism evidence="13">
    <name type="scientific">Oryza nivara</name>
    <name type="common">Indian wild rice</name>
    <name type="synonym">Oryza sativa f. spontanea</name>
    <dbReference type="NCBI Taxonomy" id="4536"/>
    <lineage>
        <taxon>Eukaryota</taxon>
        <taxon>Viridiplantae</taxon>
        <taxon>Streptophyta</taxon>
        <taxon>Embryophyta</taxon>
        <taxon>Tracheophyta</taxon>
        <taxon>Spermatophyta</taxon>
        <taxon>Magnoliopsida</taxon>
        <taxon>Liliopsida</taxon>
        <taxon>Poales</taxon>
        <taxon>Poaceae</taxon>
        <taxon>BOP clade</taxon>
        <taxon>Oryzoideae</taxon>
        <taxon>Oryzeae</taxon>
        <taxon>Oryzinae</taxon>
        <taxon>Oryza</taxon>
    </lineage>
</organism>
<dbReference type="PANTHER" id="PTHR31251:SF74">
    <property type="entry name" value="SQUAMOSA PROMOTER-BINDING-LIKE PROTEIN 2"/>
    <property type="match status" value="1"/>
</dbReference>
<evidence type="ECO:0000256" key="3">
    <source>
        <dbReference type="ARBA" id="ARBA00022771"/>
    </source>
</evidence>
<name>A0A0E0HV11_ORYNI</name>
<evidence type="ECO:0000256" key="6">
    <source>
        <dbReference type="ARBA" id="ARBA00023125"/>
    </source>
</evidence>
<dbReference type="GO" id="GO:0003677">
    <property type="term" value="F:DNA binding"/>
    <property type="evidence" value="ECO:0007669"/>
    <property type="project" value="UniProtKB-KW"/>
</dbReference>
<evidence type="ECO:0000256" key="10">
    <source>
        <dbReference type="SAM" id="MobiDB-lite"/>
    </source>
</evidence>
<dbReference type="Gene3D" id="4.10.1100.10">
    <property type="entry name" value="Transcription factor, SBP-box domain"/>
    <property type="match status" value="1"/>
</dbReference>
<accession>A0A0E0HV11</accession>
<dbReference type="STRING" id="4536.A0A0E0HV11"/>
<reference evidence="13" key="2">
    <citation type="submission" date="2018-04" db="EMBL/GenBank/DDBJ databases">
        <title>OnivRS2 (Oryza nivara Reference Sequence Version 2).</title>
        <authorList>
            <person name="Zhang J."/>
            <person name="Kudrna D."/>
            <person name="Lee S."/>
            <person name="Talag J."/>
            <person name="Rajasekar S."/>
            <person name="Welchert J."/>
            <person name="Hsing Y.-I."/>
            <person name="Wing R.A."/>
        </authorList>
    </citation>
    <scope>NUCLEOTIDE SEQUENCE [LARGE SCALE GENOMIC DNA]</scope>
    <source>
        <strain evidence="13">SL10</strain>
    </source>
</reference>
<dbReference type="Proteomes" id="UP000006591">
    <property type="component" value="Chromosome 6"/>
</dbReference>
<dbReference type="InterPro" id="IPR036893">
    <property type="entry name" value="SBP_sf"/>
</dbReference>
<evidence type="ECO:0000313" key="14">
    <source>
        <dbReference type="Proteomes" id="UP000006591"/>
    </source>
</evidence>
<feature type="compositionally biased region" description="Polar residues" evidence="10">
    <location>
        <begin position="517"/>
        <end position="527"/>
    </location>
</feature>
<dbReference type="GO" id="GO:0005634">
    <property type="term" value="C:nucleus"/>
    <property type="evidence" value="ECO:0007669"/>
    <property type="project" value="UniProtKB-SubCell"/>
</dbReference>
<keyword evidence="7" id="KW-0804">Transcription</keyword>
<keyword evidence="4" id="KW-0862">Zinc</keyword>
<feature type="compositionally biased region" description="Low complexity" evidence="10">
    <location>
        <begin position="103"/>
        <end position="125"/>
    </location>
</feature>
<dbReference type="EnsemblPlants" id="ONIVA06G29160.1">
    <property type="protein sequence ID" value="ONIVA06G29160.1"/>
    <property type="gene ID" value="ONIVA06G29160"/>
</dbReference>
<evidence type="ECO:0000256" key="7">
    <source>
        <dbReference type="ARBA" id="ARBA00023163"/>
    </source>
</evidence>
<keyword evidence="8" id="KW-0539">Nucleus</keyword>
<reference evidence="13" key="1">
    <citation type="submission" date="2015-04" db="UniProtKB">
        <authorList>
            <consortium name="EnsemblPlants"/>
        </authorList>
    </citation>
    <scope>IDENTIFICATION</scope>
    <source>
        <strain evidence="13">SL10</strain>
    </source>
</reference>
<dbReference type="GO" id="GO:0008270">
    <property type="term" value="F:zinc ion binding"/>
    <property type="evidence" value="ECO:0007669"/>
    <property type="project" value="UniProtKB-KW"/>
</dbReference>
<keyword evidence="14" id="KW-1185">Reference proteome</keyword>
<evidence type="ECO:0000256" key="5">
    <source>
        <dbReference type="ARBA" id="ARBA00023015"/>
    </source>
</evidence>
<evidence type="ECO:0000256" key="1">
    <source>
        <dbReference type="ARBA" id="ARBA00004123"/>
    </source>
</evidence>
<evidence type="ECO:0000256" key="2">
    <source>
        <dbReference type="ARBA" id="ARBA00022723"/>
    </source>
</evidence>
<dbReference type="InterPro" id="IPR044817">
    <property type="entry name" value="SBP-like"/>
</dbReference>
<dbReference type="PANTHER" id="PTHR31251">
    <property type="entry name" value="SQUAMOSA PROMOTER-BINDING-LIKE PROTEIN 4"/>
    <property type="match status" value="1"/>
</dbReference>
<protein>
    <recommendedName>
        <fullName evidence="12">SBP-type domain-containing protein</fullName>
    </recommendedName>
</protein>
<evidence type="ECO:0000256" key="11">
    <source>
        <dbReference type="SAM" id="SignalP"/>
    </source>
</evidence>
<dbReference type="Gramene" id="ONIVA06G29160.1">
    <property type="protein sequence ID" value="ONIVA06G29160.1"/>
    <property type="gene ID" value="ONIVA06G29160"/>
</dbReference>
<keyword evidence="2" id="KW-0479">Metal-binding</keyword>
<evidence type="ECO:0000256" key="9">
    <source>
        <dbReference type="PROSITE-ProRule" id="PRU00470"/>
    </source>
</evidence>
<feature type="region of interest" description="Disordered" evidence="10">
    <location>
        <begin position="101"/>
        <end position="125"/>
    </location>
</feature>
<dbReference type="AlphaFoldDB" id="A0A0E0HV11"/>
<dbReference type="Pfam" id="PF03110">
    <property type="entry name" value="SBP"/>
    <property type="match status" value="1"/>
</dbReference>
<keyword evidence="11" id="KW-0732">Signal</keyword>
<evidence type="ECO:0000259" key="12">
    <source>
        <dbReference type="PROSITE" id="PS51141"/>
    </source>
</evidence>
<keyword evidence="3 9" id="KW-0863">Zinc-finger</keyword>
<evidence type="ECO:0000256" key="8">
    <source>
        <dbReference type="ARBA" id="ARBA00023242"/>
    </source>
</evidence>
<feature type="domain" description="SBP-type" evidence="12">
    <location>
        <begin position="229"/>
        <end position="306"/>
    </location>
</feature>
<dbReference type="PROSITE" id="PS51141">
    <property type="entry name" value="ZF_SBP"/>
    <property type="match status" value="1"/>
</dbReference>
<feature type="chain" id="PRO_5002362118" description="SBP-type domain-containing protein" evidence="11">
    <location>
        <begin position="35"/>
        <end position="527"/>
    </location>
</feature>
<evidence type="ECO:0000313" key="13">
    <source>
        <dbReference type="EnsemblPlants" id="ONIVA06G29160.1"/>
    </source>
</evidence>
<dbReference type="FunFam" id="4.10.1100.10:FF:000001">
    <property type="entry name" value="Squamosa promoter-binding-like protein 14"/>
    <property type="match status" value="1"/>
</dbReference>
<dbReference type="OMA" id="MEWEIDG"/>
<keyword evidence="6" id="KW-0238">DNA-binding</keyword>
<dbReference type="InterPro" id="IPR004333">
    <property type="entry name" value="SBP_dom"/>
</dbReference>
<comment type="subcellular location">
    <subcellularLocation>
        <location evidence="1">Nucleus</location>
    </subcellularLocation>
</comment>
<feature type="region of interest" description="Disordered" evidence="10">
    <location>
        <begin position="489"/>
        <end position="527"/>
    </location>
</feature>
<evidence type="ECO:0000256" key="4">
    <source>
        <dbReference type="ARBA" id="ARBA00022833"/>
    </source>
</evidence>
<dbReference type="SUPFAM" id="SSF103612">
    <property type="entry name" value="SBT domain"/>
    <property type="match status" value="1"/>
</dbReference>
<feature type="signal peptide" evidence="11">
    <location>
        <begin position="1"/>
        <end position="34"/>
    </location>
</feature>
<dbReference type="eggNOG" id="ENOG502QTXG">
    <property type="taxonomic scope" value="Eukaryota"/>
</dbReference>
<keyword evidence="5" id="KW-0805">Transcription regulation</keyword>